<dbReference type="AlphaFoldDB" id="A0A9D4XU56"/>
<evidence type="ECO:0000259" key="8">
    <source>
        <dbReference type="Pfam" id="PF01490"/>
    </source>
</evidence>
<dbReference type="GO" id="GO:0015179">
    <property type="term" value="F:L-amino acid transmembrane transporter activity"/>
    <property type="evidence" value="ECO:0007669"/>
    <property type="project" value="TreeGrafter"/>
</dbReference>
<gene>
    <name evidence="9" type="ORF">KIW84_031127</name>
</gene>
<proteinExistence type="predicted"/>
<comment type="caution">
    <text evidence="9">The sequence shown here is derived from an EMBL/GenBank/DDBJ whole genome shotgun (WGS) entry which is preliminary data.</text>
</comment>
<dbReference type="InterPro" id="IPR013057">
    <property type="entry name" value="AA_transpt_TM"/>
</dbReference>
<dbReference type="PANTHER" id="PTHR22950">
    <property type="entry name" value="AMINO ACID TRANSPORTER"/>
    <property type="match status" value="1"/>
</dbReference>
<dbReference type="Proteomes" id="UP001058974">
    <property type="component" value="Chromosome 3"/>
</dbReference>
<keyword evidence="2" id="KW-0813">Transport</keyword>
<dbReference type="PANTHER" id="PTHR22950:SF349">
    <property type="entry name" value="AMINO ACID TRANSPORTER TRANSMEMBRANE DOMAIN-CONTAINING PROTEIN"/>
    <property type="match status" value="1"/>
</dbReference>
<dbReference type="Gramene" id="PSAT_LOCUS14118_t1">
    <property type="protein sequence ID" value="CAL5194371.1"/>
    <property type="gene ID" value="PSAT_LOCUS14118"/>
</dbReference>
<feature type="transmembrane region" description="Helical" evidence="7">
    <location>
        <begin position="135"/>
        <end position="154"/>
    </location>
</feature>
<dbReference type="GO" id="GO:0015173">
    <property type="term" value="F:aromatic amino acid transmembrane transporter activity"/>
    <property type="evidence" value="ECO:0007669"/>
    <property type="project" value="EnsemblPlants"/>
</dbReference>
<dbReference type="EMBL" id="JAMSHJ010000003">
    <property type="protein sequence ID" value="KAI5425200.1"/>
    <property type="molecule type" value="Genomic_DNA"/>
</dbReference>
<feature type="transmembrane region" description="Helical" evidence="7">
    <location>
        <begin position="328"/>
        <end position="348"/>
    </location>
</feature>
<dbReference type="OrthoDB" id="1684102at2759"/>
<evidence type="ECO:0000256" key="5">
    <source>
        <dbReference type="ARBA" id="ARBA00022989"/>
    </source>
</evidence>
<keyword evidence="4" id="KW-0029">Amino-acid transport</keyword>
<feature type="transmembrane region" description="Helical" evidence="7">
    <location>
        <begin position="240"/>
        <end position="263"/>
    </location>
</feature>
<feature type="transmembrane region" description="Helical" evidence="7">
    <location>
        <begin position="388"/>
        <end position="407"/>
    </location>
</feature>
<sequence length="413" mass="44686">MENDLKSNETPLLSSKKTSKLQTLGNIIVTVVGTGVLGLPFAFRIAGWVAGSLGVAIVGISTYYCMLLLVKCRDKLAVEEPLVESRSYGDLGYRCFGTLGRYLTEFVLVVAQCAGSVAYLIFIGQNLDSVFQRNGPSITTYIFMLVPVEIGLSWIGSLSSLAPFSIFADVCNILAMGIVVKEDARQALEGGLAFGERTAITSNIGGLPFAAGMAVFCFEGFGMTLALENSMQDKSKFPKLLAQTFSGITLVYILFGLCGYMAFGEETKDIVTLNLPRNWSSLTVQVGLCLGLMFTFPIMLHPINEIVEGKLRVTHRNNNNDSTEPGKTTIYISRAIVVVVLAVIASFVPEFGIFASFTGSTLCAALSFILPATFHLKLFGSSLRIWQIVLDFIVLISGIFFAVYGTYNTIVGV</sequence>
<evidence type="ECO:0000256" key="7">
    <source>
        <dbReference type="SAM" id="Phobius"/>
    </source>
</evidence>
<feature type="transmembrane region" description="Helical" evidence="7">
    <location>
        <begin position="21"/>
        <end position="43"/>
    </location>
</feature>
<organism evidence="9 10">
    <name type="scientific">Pisum sativum</name>
    <name type="common">Garden pea</name>
    <name type="synonym">Lathyrus oleraceus</name>
    <dbReference type="NCBI Taxonomy" id="3888"/>
    <lineage>
        <taxon>Eukaryota</taxon>
        <taxon>Viridiplantae</taxon>
        <taxon>Streptophyta</taxon>
        <taxon>Embryophyta</taxon>
        <taxon>Tracheophyta</taxon>
        <taxon>Spermatophyta</taxon>
        <taxon>Magnoliopsida</taxon>
        <taxon>eudicotyledons</taxon>
        <taxon>Gunneridae</taxon>
        <taxon>Pentapetalae</taxon>
        <taxon>rosids</taxon>
        <taxon>fabids</taxon>
        <taxon>Fabales</taxon>
        <taxon>Fabaceae</taxon>
        <taxon>Papilionoideae</taxon>
        <taxon>50 kb inversion clade</taxon>
        <taxon>NPAAA clade</taxon>
        <taxon>Hologalegina</taxon>
        <taxon>IRL clade</taxon>
        <taxon>Fabeae</taxon>
        <taxon>Lathyrus</taxon>
    </lineage>
</organism>
<name>A0A9D4XU56_PEA</name>
<keyword evidence="3 7" id="KW-0812">Transmembrane</keyword>
<protein>
    <submittedName>
        <fullName evidence="9">ADP/ATP carrier protein</fullName>
    </submittedName>
</protein>
<evidence type="ECO:0000256" key="4">
    <source>
        <dbReference type="ARBA" id="ARBA00022970"/>
    </source>
</evidence>
<accession>A0A9D4XU56</accession>
<evidence type="ECO:0000256" key="3">
    <source>
        <dbReference type="ARBA" id="ARBA00022692"/>
    </source>
</evidence>
<feature type="transmembrane region" description="Helical" evidence="7">
    <location>
        <begin position="49"/>
        <end position="70"/>
    </location>
</feature>
<feature type="transmembrane region" description="Helical" evidence="7">
    <location>
        <begin position="102"/>
        <end position="123"/>
    </location>
</feature>
<dbReference type="GO" id="GO:0005774">
    <property type="term" value="C:vacuolar membrane"/>
    <property type="evidence" value="ECO:0007669"/>
    <property type="project" value="TreeGrafter"/>
</dbReference>
<keyword evidence="5 7" id="KW-1133">Transmembrane helix</keyword>
<comment type="subcellular location">
    <subcellularLocation>
        <location evidence="1">Membrane</location>
        <topology evidence="1">Multi-pass membrane protein</topology>
    </subcellularLocation>
</comment>
<dbReference type="GO" id="GO:0005789">
    <property type="term" value="C:endoplasmic reticulum membrane"/>
    <property type="evidence" value="ECO:0007669"/>
    <property type="project" value="EnsemblPlants"/>
</dbReference>
<feature type="domain" description="Amino acid transporter transmembrane" evidence="8">
    <location>
        <begin position="17"/>
        <end position="410"/>
    </location>
</feature>
<keyword evidence="6 7" id="KW-0472">Membrane</keyword>
<dbReference type="Gramene" id="Psat03G0112700-T1">
    <property type="protein sequence ID" value="KAI5425200.1"/>
    <property type="gene ID" value="KIW84_031127"/>
</dbReference>
<feature type="transmembrane region" description="Helical" evidence="7">
    <location>
        <begin position="354"/>
        <end position="376"/>
    </location>
</feature>
<dbReference type="GO" id="GO:0015175">
    <property type="term" value="F:neutral L-amino acid transmembrane transporter activity"/>
    <property type="evidence" value="ECO:0007669"/>
    <property type="project" value="EnsemblPlants"/>
</dbReference>
<evidence type="ECO:0000256" key="6">
    <source>
        <dbReference type="ARBA" id="ARBA00023136"/>
    </source>
</evidence>
<dbReference type="Pfam" id="PF01490">
    <property type="entry name" value="Aa_trans"/>
    <property type="match status" value="1"/>
</dbReference>
<evidence type="ECO:0000256" key="2">
    <source>
        <dbReference type="ARBA" id="ARBA00022448"/>
    </source>
</evidence>
<dbReference type="Gramene" id="Psat3g026760.3">
    <property type="protein sequence ID" value="Psat3g026760.3.cds"/>
    <property type="gene ID" value="Psat3g026760"/>
</dbReference>
<evidence type="ECO:0000313" key="9">
    <source>
        <dbReference type="EMBL" id="KAI5425200.1"/>
    </source>
</evidence>
<evidence type="ECO:0000256" key="1">
    <source>
        <dbReference type="ARBA" id="ARBA00004141"/>
    </source>
</evidence>
<evidence type="ECO:0000313" key="10">
    <source>
        <dbReference type="Proteomes" id="UP001058974"/>
    </source>
</evidence>
<feature type="transmembrane region" description="Helical" evidence="7">
    <location>
        <begin position="200"/>
        <end position="228"/>
    </location>
</feature>
<feature type="transmembrane region" description="Helical" evidence="7">
    <location>
        <begin position="283"/>
        <end position="307"/>
    </location>
</feature>
<keyword evidence="10" id="KW-1185">Reference proteome</keyword>
<reference evidence="9 10" key="1">
    <citation type="journal article" date="2022" name="Nat. Genet.">
        <title>Improved pea reference genome and pan-genome highlight genomic features and evolutionary characteristics.</title>
        <authorList>
            <person name="Yang T."/>
            <person name="Liu R."/>
            <person name="Luo Y."/>
            <person name="Hu S."/>
            <person name="Wang D."/>
            <person name="Wang C."/>
            <person name="Pandey M.K."/>
            <person name="Ge S."/>
            <person name="Xu Q."/>
            <person name="Li N."/>
            <person name="Li G."/>
            <person name="Huang Y."/>
            <person name="Saxena R.K."/>
            <person name="Ji Y."/>
            <person name="Li M."/>
            <person name="Yan X."/>
            <person name="He Y."/>
            <person name="Liu Y."/>
            <person name="Wang X."/>
            <person name="Xiang C."/>
            <person name="Varshney R.K."/>
            <person name="Ding H."/>
            <person name="Gao S."/>
            <person name="Zong X."/>
        </authorList>
    </citation>
    <scope>NUCLEOTIDE SEQUENCE [LARGE SCALE GENOMIC DNA]</scope>
    <source>
        <strain evidence="9 10">cv. Zhongwan 6</strain>
    </source>
</reference>